<dbReference type="PANTHER" id="PTHR30388:SF6">
    <property type="entry name" value="XANTHINE DEHYDROGENASE SUBUNIT A-RELATED"/>
    <property type="match status" value="1"/>
</dbReference>
<feature type="domain" description="XdhC Rossmann" evidence="2">
    <location>
        <begin position="77"/>
        <end position="220"/>
    </location>
</feature>
<dbReference type="InterPro" id="IPR036291">
    <property type="entry name" value="NAD(P)-bd_dom_sf"/>
</dbReference>
<accession>A0ABS6KEH7</accession>
<sequence>MNTQLLYQKLLSTLNAGTCCQILSKYASDAGKPAEKLFLPSENEEEFAALFPNGMTTVEETEGTVTIREPFFPEERLIILGGGHVALALVEFAARVGFTVTVVDDRPSFASTARFPLARHVICDAFPKAIKELQITAYDYVAILTRGHRYDLDCLRMILNGTQPYYLGMIGSKRRVSGIREMLRAEGCTEDTLSRLCAPIGLNIGALTPEEIGISIVSQLISKRRLCEVTEAEKNHKIVNGSDVDFEVLSELAAADRGPRAVVTVISSKGPTPRKAGAKMVIYPDGQLVGSIGGGCSEHEVIVRARKLIGTGAYEFFPVDLTGDVAQEEGMVCGGILTVLLEDLS</sequence>
<evidence type="ECO:0000313" key="3">
    <source>
        <dbReference type="EMBL" id="MBU9728932.1"/>
    </source>
</evidence>
<evidence type="ECO:0000259" key="2">
    <source>
        <dbReference type="Pfam" id="PF13478"/>
    </source>
</evidence>
<organism evidence="3 4">
    <name type="scientific">Diplocloster modestus</name>
    <dbReference type="NCBI Taxonomy" id="2850322"/>
    <lineage>
        <taxon>Bacteria</taxon>
        <taxon>Bacillati</taxon>
        <taxon>Bacillota</taxon>
        <taxon>Clostridia</taxon>
        <taxon>Lachnospirales</taxon>
        <taxon>Lachnospiraceae</taxon>
        <taxon>Diplocloster</taxon>
    </lineage>
</organism>
<dbReference type="InterPro" id="IPR027051">
    <property type="entry name" value="XdhC_Rossmann_dom"/>
</dbReference>
<evidence type="ECO:0000259" key="1">
    <source>
        <dbReference type="Pfam" id="PF02625"/>
    </source>
</evidence>
<dbReference type="InterPro" id="IPR003777">
    <property type="entry name" value="XdhC_CoxI"/>
</dbReference>
<dbReference type="RefSeq" id="WP_158355406.1">
    <property type="nucleotide sequence ID" value="NZ_JAHQCX010000026.1"/>
</dbReference>
<protein>
    <submittedName>
        <fullName evidence="3">XdhC family protein</fullName>
    </submittedName>
</protein>
<dbReference type="Pfam" id="PF02625">
    <property type="entry name" value="XdhC_CoxI"/>
    <property type="match status" value="1"/>
</dbReference>
<dbReference type="Pfam" id="PF13478">
    <property type="entry name" value="XdhC_C"/>
    <property type="match status" value="1"/>
</dbReference>
<dbReference type="SUPFAM" id="SSF51735">
    <property type="entry name" value="NAD(P)-binding Rossmann-fold domains"/>
    <property type="match status" value="1"/>
</dbReference>
<dbReference type="InterPro" id="IPR052698">
    <property type="entry name" value="MoCofactor_Util/Proc"/>
</dbReference>
<feature type="domain" description="XdhC- CoxI" evidence="1">
    <location>
        <begin position="255"/>
        <end position="313"/>
    </location>
</feature>
<keyword evidence="4" id="KW-1185">Reference proteome</keyword>
<comment type="caution">
    <text evidence="3">The sequence shown here is derived from an EMBL/GenBank/DDBJ whole genome shotgun (WGS) entry which is preliminary data.</text>
</comment>
<dbReference type="EMBL" id="JAHQCX010000026">
    <property type="protein sequence ID" value="MBU9728932.1"/>
    <property type="molecule type" value="Genomic_DNA"/>
</dbReference>
<dbReference type="PANTHER" id="PTHR30388">
    <property type="entry name" value="ALDEHYDE OXIDOREDUCTASE MOLYBDENUM COFACTOR ASSEMBLY PROTEIN"/>
    <property type="match status" value="1"/>
</dbReference>
<proteinExistence type="predicted"/>
<evidence type="ECO:0000313" key="4">
    <source>
        <dbReference type="Proteomes" id="UP001314681"/>
    </source>
</evidence>
<gene>
    <name evidence="3" type="ORF">KTH90_23350</name>
</gene>
<name>A0ABS6KEH7_9FIRM</name>
<dbReference type="Proteomes" id="UP001314681">
    <property type="component" value="Unassembled WGS sequence"/>
</dbReference>
<reference evidence="3 4" key="1">
    <citation type="submission" date="2021-06" db="EMBL/GenBank/DDBJ databases">
        <title>Description of novel taxa of the family Lachnospiraceae.</title>
        <authorList>
            <person name="Chaplin A.V."/>
            <person name="Sokolova S.R."/>
            <person name="Pikina A.P."/>
            <person name="Korzhanova M."/>
            <person name="Belova V."/>
            <person name="Korostin D."/>
            <person name="Efimov B.A."/>
        </authorList>
    </citation>
    <scope>NUCLEOTIDE SEQUENCE [LARGE SCALE GENOMIC DNA]</scope>
    <source>
        <strain evidence="3 4">ASD4241</strain>
    </source>
</reference>
<dbReference type="Gene3D" id="3.40.50.720">
    <property type="entry name" value="NAD(P)-binding Rossmann-like Domain"/>
    <property type="match status" value="1"/>
</dbReference>